<sequence length="183" mass="20749">MSIVSRFLKSTSDESNGITVEPMRRRHVREILAIEERVYPKPWTSGVFSSEIDLARRGERYYVVAKDGEQVVGYAGLMFALDEAHVTNIAIDPTRHRQGIARLLMAHIAQQAIVHKSEALTLEVRVSNTAAQELYRHFGFAPAGVRQRYYENTEDALVMWAHDIQDAAYQTRLENVMRGSATS</sequence>
<dbReference type="GO" id="GO:0008080">
    <property type="term" value="F:N-acetyltransferase activity"/>
    <property type="evidence" value="ECO:0007669"/>
    <property type="project" value="InterPro"/>
</dbReference>
<evidence type="ECO:0000313" key="4">
    <source>
        <dbReference type="EMBL" id="CAB4768766.1"/>
    </source>
</evidence>
<dbReference type="EMBL" id="CAFBPS010000198">
    <property type="protein sequence ID" value="CAB5037262.1"/>
    <property type="molecule type" value="Genomic_DNA"/>
</dbReference>
<proteinExistence type="predicted"/>
<dbReference type="InterPro" id="IPR016181">
    <property type="entry name" value="Acyl_CoA_acyltransferase"/>
</dbReference>
<keyword evidence="1" id="KW-0808">Transferase</keyword>
<feature type="domain" description="N-acetyltransferase" evidence="3">
    <location>
        <begin position="18"/>
        <end position="164"/>
    </location>
</feature>
<dbReference type="InterPro" id="IPR006464">
    <property type="entry name" value="AcTrfase_RimI/Ard1"/>
</dbReference>
<dbReference type="AlphaFoldDB" id="A0A6J7S8N2"/>
<dbReference type="CDD" id="cd04301">
    <property type="entry name" value="NAT_SF"/>
    <property type="match status" value="1"/>
</dbReference>
<dbReference type="NCBIfam" id="TIGR01575">
    <property type="entry name" value="rimI"/>
    <property type="match status" value="1"/>
</dbReference>
<evidence type="ECO:0000313" key="5">
    <source>
        <dbReference type="EMBL" id="CAB5037262.1"/>
    </source>
</evidence>
<name>A0A6J7S8N2_9ZZZZ</name>
<dbReference type="PANTHER" id="PTHR43877">
    <property type="entry name" value="AMINOALKYLPHOSPHONATE N-ACETYLTRANSFERASE-RELATED-RELATED"/>
    <property type="match status" value="1"/>
</dbReference>
<dbReference type="Gene3D" id="3.40.630.30">
    <property type="match status" value="1"/>
</dbReference>
<evidence type="ECO:0000256" key="2">
    <source>
        <dbReference type="ARBA" id="ARBA00023315"/>
    </source>
</evidence>
<keyword evidence="2" id="KW-0012">Acyltransferase</keyword>
<dbReference type="InterPro" id="IPR050832">
    <property type="entry name" value="Bact_Acetyltransf"/>
</dbReference>
<reference evidence="5" key="1">
    <citation type="submission" date="2020-05" db="EMBL/GenBank/DDBJ databases">
        <authorList>
            <person name="Chiriac C."/>
            <person name="Salcher M."/>
            <person name="Ghai R."/>
            <person name="Kavagutti S V."/>
        </authorList>
    </citation>
    <scope>NUCLEOTIDE SEQUENCE</scope>
</reference>
<evidence type="ECO:0000256" key="1">
    <source>
        <dbReference type="ARBA" id="ARBA00022679"/>
    </source>
</evidence>
<dbReference type="PROSITE" id="PS51186">
    <property type="entry name" value="GNAT"/>
    <property type="match status" value="1"/>
</dbReference>
<accession>A0A6J7S8N2</accession>
<dbReference type="PANTHER" id="PTHR43877:SF2">
    <property type="entry name" value="AMINOALKYLPHOSPHONATE N-ACETYLTRANSFERASE-RELATED"/>
    <property type="match status" value="1"/>
</dbReference>
<organism evidence="5">
    <name type="scientific">freshwater metagenome</name>
    <dbReference type="NCBI Taxonomy" id="449393"/>
    <lineage>
        <taxon>unclassified sequences</taxon>
        <taxon>metagenomes</taxon>
        <taxon>ecological metagenomes</taxon>
    </lineage>
</organism>
<dbReference type="EMBL" id="CAEZZP010000031">
    <property type="protein sequence ID" value="CAB4768766.1"/>
    <property type="molecule type" value="Genomic_DNA"/>
</dbReference>
<gene>
    <name evidence="4" type="ORF">UFOPK2880_00690</name>
    <name evidence="5" type="ORF">UFOPK4134_01731</name>
</gene>
<protein>
    <submittedName>
        <fullName evidence="5">Unannotated protein</fullName>
    </submittedName>
</protein>
<dbReference type="Pfam" id="PF00583">
    <property type="entry name" value="Acetyltransf_1"/>
    <property type="match status" value="1"/>
</dbReference>
<dbReference type="SUPFAM" id="SSF55729">
    <property type="entry name" value="Acyl-CoA N-acyltransferases (Nat)"/>
    <property type="match status" value="1"/>
</dbReference>
<dbReference type="InterPro" id="IPR000182">
    <property type="entry name" value="GNAT_dom"/>
</dbReference>
<evidence type="ECO:0000259" key="3">
    <source>
        <dbReference type="PROSITE" id="PS51186"/>
    </source>
</evidence>